<dbReference type="GO" id="GO:0006450">
    <property type="term" value="P:regulation of translational fidelity"/>
    <property type="evidence" value="ECO:0007669"/>
    <property type="project" value="TreeGrafter"/>
</dbReference>
<dbReference type="PANTHER" id="PTHR17490">
    <property type="entry name" value="SUA5"/>
    <property type="match status" value="1"/>
</dbReference>
<keyword evidence="5" id="KW-0808">Transferase</keyword>
<dbReference type="NCBIfam" id="TIGR00057">
    <property type="entry name" value="L-threonylcarbamoyladenylate synthase"/>
    <property type="match status" value="1"/>
</dbReference>
<dbReference type="GO" id="GO:0000049">
    <property type="term" value="F:tRNA binding"/>
    <property type="evidence" value="ECO:0007669"/>
    <property type="project" value="TreeGrafter"/>
</dbReference>
<dbReference type="InterPro" id="IPR050156">
    <property type="entry name" value="TC-AMP_synthase_SUA5"/>
</dbReference>
<gene>
    <name evidence="13" type="ORF">KC573_02940</name>
</gene>
<dbReference type="GO" id="GO:0003725">
    <property type="term" value="F:double-stranded RNA binding"/>
    <property type="evidence" value="ECO:0007669"/>
    <property type="project" value="InterPro"/>
</dbReference>
<comment type="subcellular location">
    <subcellularLocation>
        <location evidence="1">Cytoplasm</location>
    </subcellularLocation>
</comment>
<name>A0A955LX26_UNCKA</name>
<evidence type="ECO:0000313" key="13">
    <source>
        <dbReference type="EMBL" id="MCA9397761.1"/>
    </source>
</evidence>
<dbReference type="Gene3D" id="3.90.870.10">
    <property type="entry name" value="DHBP synthase"/>
    <property type="match status" value="1"/>
</dbReference>
<evidence type="ECO:0000256" key="4">
    <source>
        <dbReference type="ARBA" id="ARBA00022490"/>
    </source>
</evidence>
<evidence type="ECO:0000313" key="14">
    <source>
        <dbReference type="Proteomes" id="UP000699691"/>
    </source>
</evidence>
<reference evidence="13" key="2">
    <citation type="journal article" date="2021" name="Microbiome">
        <title>Successional dynamics and alternative stable states in a saline activated sludge microbial community over 9 years.</title>
        <authorList>
            <person name="Wang Y."/>
            <person name="Ye J."/>
            <person name="Ju F."/>
            <person name="Liu L."/>
            <person name="Boyd J.A."/>
            <person name="Deng Y."/>
            <person name="Parks D.H."/>
            <person name="Jiang X."/>
            <person name="Yin X."/>
            <person name="Woodcroft B.J."/>
            <person name="Tyson G.W."/>
            <person name="Hugenholtz P."/>
            <person name="Polz M.F."/>
            <person name="Zhang T."/>
        </authorList>
    </citation>
    <scope>NUCLEOTIDE SEQUENCE</scope>
    <source>
        <strain evidence="13">HKST-UBA02</strain>
    </source>
</reference>
<evidence type="ECO:0000256" key="3">
    <source>
        <dbReference type="ARBA" id="ARBA00012584"/>
    </source>
</evidence>
<organism evidence="13 14">
    <name type="scientific">candidate division WWE3 bacterium</name>
    <dbReference type="NCBI Taxonomy" id="2053526"/>
    <lineage>
        <taxon>Bacteria</taxon>
        <taxon>Katanobacteria</taxon>
    </lineage>
</organism>
<keyword evidence="4" id="KW-0963">Cytoplasm</keyword>
<dbReference type="InterPro" id="IPR006070">
    <property type="entry name" value="Sua5-like_dom"/>
</dbReference>
<dbReference type="PANTHER" id="PTHR17490:SF16">
    <property type="entry name" value="THREONYLCARBAMOYL-AMP SYNTHASE"/>
    <property type="match status" value="1"/>
</dbReference>
<evidence type="ECO:0000256" key="9">
    <source>
        <dbReference type="ARBA" id="ARBA00022840"/>
    </source>
</evidence>
<evidence type="ECO:0000256" key="7">
    <source>
        <dbReference type="ARBA" id="ARBA00022695"/>
    </source>
</evidence>
<dbReference type="GO" id="GO:0005737">
    <property type="term" value="C:cytoplasm"/>
    <property type="evidence" value="ECO:0007669"/>
    <property type="project" value="UniProtKB-SubCell"/>
</dbReference>
<reference evidence="13" key="1">
    <citation type="submission" date="2020-04" db="EMBL/GenBank/DDBJ databases">
        <authorList>
            <person name="Zhang T."/>
        </authorList>
    </citation>
    <scope>NUCLEOTIDE SEQUENCE</scope>
    <source>
        <strain evidence="13">HKST-UBA02</strain>
    </source>
</reference>
<dbReference type="GO" id="GO:0005524">
    <property type="term" value="F:ATP binding"/>
    <property type="evidence" value="ECO:0007669"/>
    <property type="project" value="UniProtKB-KW"/>
</dbReference>
<evidence type="ECO:0000256" key="2">
    <source>
        <dbReference type="ARBA" id="ARBA00007663"/>
    </source>
</evidence>
<keyword evidence="8" id="KW-0547">Nucleotide-binding</keyword>
<keyword evidence="6" id="KW-0819">tRNA processing</keyword>
<dbReference type="GO" id="GO:0061710">
    <property type="term" value="F:L-threonylcarbamoyladenylate synthase"/>
    <property type="evidence" value="ECO:0007669"/>
    <property type="project" value="UniProtKB-EC"/>
</dbReference>
<dbReference type="AlphaFoldDB" id="A0A955LX26"/>
<dbReference type="InterPro" id="IPR017945">
    <property type="entry name" value="DHBP_synth_RibB-like_a/b_dom"/>
</dbReference>
<keyword evidence="7" id="KW-0548">Nucleotidyltransferase</keyword>
<dbReference type="GO" id="GO:0008033">
    <property type="term" value="P:tRNA processing"/>
    <property type="evidence" value="ECO:0007669"/>
    <property type="project" value="UniProtKB-KW"/>
</dbReference>
<evidence type="ECO:0000256" key="5">
    <source>
        <dbReference type="ARBA" id="ARBA00022679"/>
    </source>
</evidence>
<accession>A0A955LX26</accession>
<dbReference type="Proteomes" id="UP000699691">
    <property type="component" value="Unassembled WGS sequence"/>
</dbReference>
<dbReference type="PROSITE" id="PS51163">
    <property type="entry name" value="YRDC"/>
    <property type="match status" value="1"/>
</dbReference>
<evidence type="ECO:0000259" key="12">
    <source>
        <dbReference type="PROSITE" id="PS51163"/>
    </source>
</evidence>
<evidence type="ECO:0000256" key="6">
    <source>
        <dbReference type="ARBA" id="ARBA00022694"/>
    </source>
</evidence>
<evidence type="ECO:0000256" key="1">
    <source>
        <dbReference type="ARBA" id="ARBA00004496"/>
    </source>
</evidence>
<comment type="catalytic activity">
    <reaction evidence="11">
        <text>L-threonine + hydrogencarbonate + ATP = L-threonylcarbamoyladenylate + diphosphate + H2O</text>
        <dbReference type="Rhea" id="RHEA:36407"/>
        <dbReference type="ChEBI" id="CHEBI:15377"/>
        <dbReference type="ChEBI" id="CHEBI:17544"/>
        <dbReference type="ChEBI" id="CHEBI:30616"/>
        <dbReference type="ChEBI" id="CHEBI:33019"/>
        <dbReference type="ChEBI" id="CHEBI:57926"/>
        <dbReference type="ChEBI" id="CHEBI:73682"/>
        <dbReference type="EC" id="2.7.7.87"/>
    </reaction>
</comment>
<dbReference type="EC" id="2.7.7.87" evidence="3"/>
<evidence type="ECO:0000256" key="10">
    <source>
        <dbReference type="ARBA" id="ARBA00029774"/>
    </source>
</evidence>
<dbReference type="SUPFAM" id="SSF55821">
    <property type="entry name" value="YrdC/RibB"/>
    <property type="match status" value="1"/>
</dbReference>
<feature type="domain" description="YrdC-like" evidence="12">
    <location>
        <begin position="6"/>
        <end position="190"/>
    </location>
</feature>
<comment type="similarity">
    <text evidence="2">Belongs to the SUA5 family.</text>
</comment>
<evidence type="ECO:0000256" key="8">
    <source>
        <dbReference type="ARBA" id="ARBA00022741"/>
    </source>
</evidence>
<dbReference type="EMBL" id="JAGQKY010000133">
    <property type="protein sequence ID" value="MCA9397761.1"/>
    <property type="molecule type" value="Genomic_DNA"/>
</dbReference>
<protein>
    <recommendedName>
        <fullName evidence="10">L-threonylcarbamoyladenylate synthase</fullName>
        <ecNumber evidence="3">2.7.7.87</ecNumber>
    </recommendedName>
    <alternativeName>
        <fullName evidence="10">L-threonylcarbamoyladenylate synthase</fullName>
    </alternativeName>
</protein>
<dbReference type="Pfam" id="PF01300">
    <property type="entry name" value="Sua5_yciO_yrdC"/>
    <property type="match status" value="1"/>
</dbReference>
<evidence type="ECO:0000256" key="11">
    <source>
        <dbReference type="ARBA" id="ARBA00048366"/>
    </source>
</evidence>
<proteinExistence type="inferred from homology"/>
<comment type="caution">
    <text evidence="13">The sequence shown here is derived from an EMBL/GenBank/DDBJ whole genome shotgun (WGS) entry which is preliminary data.</text>
</comment>
<sequence length="199" mass="22096">MTVFNSLEQPELISSLQNNAVGIIPTDTIYGLVGKALHVPSVEKIYDLKDRTPDKPCIILINSVDDLASFLIELPDPTRKKLADLWPAPLSVIVPCKNNYFEYLHRGTESLAFRIPDNQELLKLLDIVGPLIAPSANPEGKNPATTLQEAQEYFNEKVEFYVDAGKLKGKPSTVVSFLTDTPTIIRDGVLDASRLLRHE</sequence>
<keyword evidence="9" id="KW-0067">ATP-binding</keyword>